<dbReference type="GO" id="GO:0046872">
    <property type="term" value="F:metal ion binding"/>
    <property type="evidence" value="ECO:0007669"/>
    <property type="project" value="UniProtKB-KW"/>
</dbReference>
<sequence length="124" mass="14031">MAGLSVTLDETTWHPWEDPEQGRDDRVSWTTVFPEHLAPVVGIADIDPGGALPRHYHAPVEIYHVIEGVGEVEIAGEIHSLREGVTAYVPANAWHETRNTGEGPLRILYFFPEARFEDVDYHFR</sequence>
<dbReference type="Proteomes" id="UP001229244">
    <property type="component" value="Unassembled WGS sequence"/>
</dbReference>
<evidence type="ECO:0000259" key="3">
    <source>
        <dbReference type="Pfam" id="PF07883"/>
    </source>
</evidence>
<dbReference type="SUPFAM" id="SSF51182">
    <property type="entry name" value="RmlC-like cupins"/>
    <property type="match status" value="1"/>
</dbReference>
<dbReference type="InterPro" id="IPR014710">
    <property type="entry name" value="RmlC-like_jellyroll"/>
</dbReference>
<keyword evidence="5" id="KW-1185">Reference proteome</keyword>
<keyword evidence="4" id="KW-0560">Oxidoreductase</keyword>
<dbReference type="InterPro" id="IPR011051">
    <property type="entry name" value="RmlC_Cupin_sf"/>
</dbReference>
<evidence type="ECO:0000313" key="5">
    <source>
        <dbReference type="Proteomes" id="UP001229244"/>
    </source>
</evidence>
<dbReference type="RefSeq" id="WP_306886794.1">
    <property type="nucleotide sequence ID" value="NZ_JAUSUL010000003.1"/>
</dbReference>
<accession>A0AAE4AU40</accession>
<evidence type="ECO:0000256" key="2">
    <source>
        <dbReference type="SAM" id="MobiDB-lite"/>
    </source>
</evidence>
<dbReference type="GO" id="GO:0051213">
    <property type="term" value="F:dioxygenase activity"/>
    <property type="evidence" value="ECO:0007669"/>
    <property type="project" value="UniProtKB-KW"/>
</dbReference>
<dbReference type="PANTHER" id="PTHR35848">
    <property type="entry name" value="OXALATE-BINDING PROTEIN"/>
    <property type="match status" value="1"/>
</dbReference>
<dbReference type="AlphaFoldDB" id="A0AAE4AU40"/>
<reference evidence="4" key="1">
    <citation type="submission" date="2023-07" db="EMBL/GenBank/DDBJ databases">
        <title>Genomic Encyclopedia of Type Strains, Phase IV (KMG-IV): sequencing the most valuable type-strain genomes for metagenomic binning, comparative biology and taxonomic classification.</title>
        <authorList>
            <person name="Goeker M."/>
        </authorList>
    </citation>
    <scope>NUCLEOTIDE SEQUENCE</scope>
    <source>
        <strain evidence="4">DSM 21202</strain>
    </source>
</reference>
<protein>
    <submittedName>
        <fullName evidence="4">Quercetin dioxygenase-like cupin family protein</fullName>
    </submittedName>
</protein>
<dbReference type="PANTHER" id="PTHR35848:SF6">
    <property type="entry name" value="CUPIN TYPE-2 DOMAIN-CONTAINING PROTEIN"/>
    <property type="match status" value="1"/>
</dbReference>
<proteinExistence type="predicted"/>
<dbReference type="Pfam" id="PF07883">
    <property type="entry name" value="Cupin_2"/>
    <property type="match status" value="1"/>
</dbReference>
<dbReference type="Gene3D" id="2.60.120.10">
    <property type="entry name" value="Jelly Rolls"/>
    <property type="match status" value="1"/>
</dbReference>
<organism evidence="4 5">
    <name type="scientific">Amorphus orientalis</name>
    <dbReference type="NCBI Taxonomy" id="649198"/>
    <lineage>
        <taxon>Bacteria</taxon>
        <taxon>Pseudomonadati</taxon>
        <taxon>Pseudomonadota</taxon>
        <taxon>Alphaproteobacteria</taxon>
        <taxon>Hyphomicrobiales</taxon>
        <taxon>Amorphaceae</taxon>
        <taxon>Amorphus</taxon>
    </lineage>
</organism>
<gene>
    <name evidence="4" type="ORF">J2S73_003396</name>
</gene>
<dbReference type="InterPro" id="IPR051610">
    <property type="entry name" value="GPI/OXD"/>
</dbReference>
<comment type="caution">
    <text evidence="4">The sequence shown here is derived from an EMBL/GenBank/DDBJ whole genome shotgun (WGS) entry which is preliminary data.</text>
</comment>
<feature type="region of interest" description="Disordered" evidence="2">
    <location>
        <begin position="1"/>
        <end position="24"/>
    </location>
</feature>
<feature type="domain" description="Cupin type-2" evidence="3">
    <location>
        <begin position="43"/>
        <end position="109"/>
    </location>
</feature>
<feature type="compositionally biased region" description="Basic and acidic residues" evidence="2">
    <location>
        <begin position="11"/>
        <end position="24"/>
    </location>
</feature>
<name>A0AAE4AU40_9HYPH</name>
<keyword evidence="1" id="KW-0479">Metal-binding</keyword>
<evidence type="ECO:0000313" key="4">
    <source>
        <dbReference type="EMBL" id="MDQ0316920.1"/>
    </source>
</evidence>
<dbReference type="InterPro" id="IPR013096">
    <property type="entry name" value="Cupin_2"/>
</dbReference>
<evidence type="ECO:0000256" key="1">
    <source>
        <dbReference type="ARBA" id="ARBA00022723"/>
    </source>
</evidence>
<dbReference type="EMBL" id="JAUSUL010000003">
    <property type="protein sequence ID" value="MDQ0316920.1"/>
    <property type="molecule type" value="Genomic_DNA"/>
</dbReference>
<keyword evidence="4" id="KW-0223">Dioxygenase</keyword>